<dbReference type="InterPro" id="IPR052909">
    <property type="entry name" value="Transposase_6_like"/>
</dbReference>
<dbReference type="GO" id="GO:0006313">
    <property type="term" value="P:DNA transposition"/>
    <property type="evidence" value="ECO:0007669"/>
    <property type="project" value="InterPro"/>
</dbReference>
<reference evidence="3 4" key="1">
    <citation type="journal article" date="2018" name="Mol. Plant Microbe Interact.">
        <title>Taxonomically Different Co-Microsymbionts of a Relict Legume, Oxytropis popoviana, Have Complementary Sets of Symbiotic Genes and Together Increase the Efficiency of Plant Nodulation.</title>
        <authorList>
            <person name="Safronova V."/>
            <person name="Belimov A."/>
            <person name="Sazanova A."/>
            <person name="Chirak E."/>
            <person name="Verkhozina A."/>
            <person name="Kuznetsova I."/>
            <person name="Andronov E."/>
            <person name="Puhalsky J."/>
            <person name="Tikhonovich I."/>
        </authorList>
    </citation>
    <scope>NUCLEOTIDE SEQUENCE [LARGE SCALE GENOMIC DNA]</scope>
    <source>
        <strain evidence="3 4">Opo-235</strain>
    </source>
</reference>
<gene>
    <name evidence="3" type="ORF">DNR46_35560</name>
</gene>
<dbReference type="Pfam" id="PF01609">
    <property type="entry name" value="DDE_Tnp_1"/>
    <property type="match status" value="1"/>
</dbReference>
<name>A0A3M9WZV5_9HYPH</name>
<evidence type="ECO:0000313" key="4">
    <source>
        <dbReference type="Proteomes" id="UP000275436"/>
    </source>
</evidence>
<evidence type="ECO:0000313" key="3">
    <source>
        <dbReference type="EMBL" id="RNJ41233.1"/>
    </source>
</evidence>
<sequence>MPMNQYDLTDFEWRAIQPHLPNKPRGVPRVDDRRVLNGIFWVLRSGARWADLPARYGPPTTIYNRFNRWRKAGVWDRLMDAVTKAHDGKVQMIDTSIVRVHQQGANGKKGDRNHCLGRSRGGLTTKIHALVDAKGRPIKLMLTAGQMSDIASAAADLITELPEGAMLLADKGYDANALRNAVTERRAWANIPPKANRKDPICFSAFLYKARNLVERFFNKAKQFRRIATRYDKLAENYLAALKLVSVRIWLRDNESSCNLWLLPSGLG</sequence>
<dbReference type="Pfam" id="PF13340">
    <property type="entry name" value="DUF4096"/>
    <property type="match status" value="1"/>
</dbReference>
<dbReference type="NCBIfam" id="NF033580">
    <property type="entry name" value="transpos_IS5_3"/>
    <property type="match status" value="1"/>
</dbReference>
<accession>A0A3M9WZV5</accession>
<proteinExistence type="predicted"/>
<evidence type="ECO:0000259" key="1">
    <source>
        <dbReference type="Pfam" id="PF01609"/>
    </source>
</evidence>
<dbReference type="PANTHER" id="PTHR46637">
    <property type="entry name" value="TIS1421-TRANSPOSASE PROTEIN A"/>
    <property type="match status" value="1"/>
</dbReference>
<protein>
    <submittedName>
        <fullName evidence="3">IS5 family transposase</fullName>
    </submittedName>
</protein>
<dbReference type="PANTHER" id="PTHR46637:SF1">
    <property type="entry name" value="BLL5188 PROTEIN"/>
    <property type="match status" value="1"/>
</dbReference>
<feature type="domain" description="Transposase IS4-like" evidence="1">
    <location>
        <begin position="88"/>
        <end position="244"/>
    </location>
</feature>
<dbReference type="Proteomes" id="UP000275436">
    <property type="component" value="Unassembled WGS sequence"/>
</dbReference>
<dbReference type="GO" id="GO:0004803">
    <property type="term" value="F:transposase activity"/>
    <property type="evidence" value="ECO:0007669"/>
    <property type="project" value="InterPro"/>
</dbReference>
<organism evidence="3 4">
    <name type="scientific">Mesorhizobium japonicum</name>
    <dbReference type="NCBI Taxonomy" id="2066070"/>
    <lineage>
        <taxon>Bacteria</taxon>
        <taxon>Pseudomonadati</taxon>
        <taxon>Pseudomonadota</taxon>
        <taxon>Alphaproteobacteria</taxon>
        <taxon>Hyphomicrobiales</taxon>
        <taxon>Phyllobacteriaceae</taxon>
        <taxon>Mesorhizobium</taxon>
    </lineage>
</organism>
<feature type="domain" description="Insertion element IS402-like" evidence="2">
    <location>
        <begin position="8"/>
        <end position="79"/>
    </location>
</feature>
<evidence type="ECO:0000259" key="2">
    <source>
        <dbReference type="Pfam" id="PF13340"/>
    </source>
</evidence>
<dbReference type="InterPro" id="IPR025161">
    <property type="entry name" value="IS402-like_dom"/>
</dbReference>
<dbReference type="InterPro" id="IPR002559">
    <property type="entry name" value="Transposase_11"/>
</dbReference>
<dbReference type="EMBL" id="QKOD01000023">
    <property type="protein sequence ID" value="RNJ41233.1"/>
    <property type="molecule type" value="Genomic_DNA"/>
</dbReference>
<dbReference type="AlphaFoldDB" id="A0A3M9WZV5"/>
<comment type="caution">
    <text evidence="3">The sequence shown here is derived from an EMBL/GenBank/DDBJ whole genome shotgun (WGS) entry which is preliminary data.</text>
</comment>
<dbReference type="GO" id="GO:0003677">
    <property type="term" value="F:DNA binding"/>
    <property type="evidence" value="ECO:0007669"/>
    <property type="project" value="InterPro"/>
</dbReference>